<dbReference type="Pfam" id="PF05223">
    <property type="entry name" value="MecA_N"/>
    <property type="match status" value="1"/>
</dbReference>
<name>A0ABT1PA52_9ACTN</name>
<sequence length="540" mass="54585">MQGATKGVVIGGAVAVVLAAVGFGGYGLFHSASSKPAADAKPAPKVTTPPSAAEVRGTAHDFLAAWASGDVAKAAALTDDSAQATTQLTSYRSDLHVSRLTLTGQPATGTRVPFSVRAAVSYNGQDSTWAYDSALTVVRDGSGKPVVKWAPAVLNPKLTAGQGLEAAPSDTPPPLTAVGRDGTPLTAAKYPSLAGILTELQSKYGATMQGTPGMDIRVKAADGKPGASLHPLSPGKAGKPLKTTIDAGLQAQAEKAVTTQGPDAAVVAIQPSTGDVLAVANNPAGGYDKAMLGTYAPGSTFKVITASTLLTTGKVTPSTPLDCPKTISYGGRSFHNVEGMQIDKATFAQDFAASCNTAFISTANVLPDGAVENEAHDVFGLGLNWSTGVPSWDGKVPVGTGSEKAMTMIGQGQVQVSPLDMASVAATAKSGVFHQPVIVPAAVDNRQIAQAPQQLPASVDSALRSMMVLTARQGTAAPTVGQLSGDVGAKTGTAEVDGQAKPNSWFLAYHDDVAAAAVVPNTGEGYKFAGKIVAALLSAS</sequence>
<evidence type="ECO:0000313" key="4">
    <source>
        <dbReference type="EMBL" id="MCQ4042248.1"/>
    </source>
</evidence>
<feature type="transmembrane region" description="Helical" evidence="1">
    <location>
        <begin position="7"/>
        <end position="29"/>
    </location>
</feature>
<comment type="caution">
    <text evidence="4">The sequence shown here is derived from an EMBL/GenBank/DDBJ whole genome shotgun (WGS) entry which is preliminary data.</text>
</comment>
<evidence type="ECO:0000259" key="2">
    <source>
        <dbReference type="Pfam" id="PF00905"/>
    </source>
</evidence>
<organism evidence="4 5">
    <name type="scientific">Streptantibioticus rubrisoli</name>
    <dbReference type="NCBI Taxonomy" id="1387313"/>
    <lineage>
        <taxon>Bacteria</taxon>
        <taxon>Bacillati</taxon>
        <taxon>Actinomycetota</taxon>
        <taxon>Actinomycetes</taxon>
        <taxon>Kitasatosporales</taxon>
        <taxon>Streptomycetaceae</taxon>
        <taxon>Streptantibioticus</taxon>
    </lineage>
</organism>
<dbReference type="InterPro" id="IPR050515">
    <property type="entry name" value="Beta-lactam/transpept"/>
</dbReference>
<dbReference type="InterPro" id="IPR001460">
    <property type="entry name" value="PCN-bd_Tpept"/>
</dbReference>
<keyword evidence="1" id="KW-0472">Membrane</keyword>
<dbReference type="InterPro" id="IPR007887">
    <property type="entry name" value="MecA_N"/>
</dbReference>
<keyword evidence="1" id="KW-1133">Transmembrane helix</keyword>
<keyword evidence="1" id="KW-0812">Transmembrane</keyword>
<accession>A0ABT1PA52</accession>
<feature type="domain" description="NTF2-like N-terminal transpeptidase" evidence="3">
    <location>
        <begin position="58"/>
        <end position="162"/>
    </location>
</feature>
<evidence type="ECO:0000256" key="1">
    <source>
        <dbReference type="SAM" id="Phobius"/>
    </source>
</evidence>
<dbReference type="PANTHER" id="PTHR30627:SF24">
    <property type="entry name" value="PENICILLIN-BINDING PROTEIN 4B"/>
    <property type="match status" value="1"/>
</dbReference>
<protein>
    <submittedName>
        <fullName evidence="4">Penicillin-binding transpeptidase domain-containing protein</fullName>
    </submittedName>
</protein>
<feature type="domain" description="Penicillin-binding protein transpeptidase" evidence="2">
    <location>
        <begin position="265"/>
        <end position="537"/>
    </location>
</feature>
<proteinExistence type="predicted"/>
<dbReference type="Pfam" id="PF00905">
    <property type="entry name" value="Transpeptidase"/>
    <property type="match status" value="1"/>
</dbReference>
<dbReference type="InterPro" id="IPR012338">
    <property type="entry name" value="Beta-lactam/transpept-like"/>
</dbReference>
<evidence type="ECO:0000313" key="5">
    <source>
        <dbReference type="Proteomes" id="UP001206206"/>
    </source>
</evidence>
<evidence type="ECO:0000259" key="3">
    <source>
        <dbReference type="Pfam" id="PF05223"/>
    </source>
</evidence>
<dbReference type="RefSeq" id="WP_255926253.1">
    <property type="nucleotide sequence ID" value="NZ_JANFNH010000006.1"/>
</dbReference>
<dbReference type="EMBL" id="JANFNH010000006">
    <property type="protein sequence ID" value="MCQ4042248.1"/>
    <property type="molecule type" value="Genomic_DNA"/>
</dbReference>
<dbReference type="PANTHER" id="PTHR30627">
    <property type="entry name" value="PEPTIDOGLYCAN D,D-TRANSPEPTIDASE"/>
    <property type="match status" value="1"/>
</dbReference>
<gene>
    <name evidence="4" type="ORF">NON19_09410</name>
</gene>
<dbReference type="Proteomes" id="UP001206206">
    <property type="component" value="Unassembled WGS sequence"/>
</dbReference>
<dbReference type="SUPFAM" id="SSF56601">
    <property type="entry name" value="beta-lactamase/transpeptidase-like"/>
    <property type="match status" value="1"/>
</dbReference>
<dbReference type="Gene3D" id="3.40.710.10">
    <property type="entry name" value="DD-peptidase/beta-lactamase superfamily"/>
    <property type="match status" value="1"/>
</dbReference>
<keyword evidence="5" id="KW-1185">Reference proteome</keyword>
<reference evidence="4 5" key="1">
    <citation type="submission" date="2022-06" db="EMBL/GenBank/DDBJ databases">
        <title>Draft genome sequence of type strain Streptomyces rubrisoli DSM 42083.</title>
        <authorList>
            <person name="Duangmal K."/>
            <person name="Klaysubun C."/>
        </authorList>
    </citation>
    <scope>NUCLEOTIDE SEQUENCE [LARGE SCALE GENOMIC DNA]</scope>
    <source>
        <strain evidence="4 5">DSM 42083</strain>
    </source>
</reference>